<dbReference type="FunFam" id="1.10.601.10:FF:000001">
    <property type="entry name" value="RNA polymerase sigma factor SigA"/>
    <property type="match status" value="1"/>
</dbReference>
<dbReference type="InterPro" id="IPR000943">
    <property type="entry name" value="RNA_pol_sigma70"/>
</dbReference>
<evidence type="ECO:0000256" key="3">
    <source>
        <dbReference type="ARBA" id="ARBA00023082"/>
    </source>
</evidence>
<keyword evidence="5 6" id="KW-0804">Transcription</keyword>
<keyword evidence="3 6" id="KW-0731">Sigma factor</keyword>
<dbReference type="InterPro" id="IPR007624">
    <property type="entry name" value="RNA_pol_sigma70_r3"/>
</dbReference>
<comment type="function">
    <text evidence="6">Sigma factors are initiation factors that promote the attachment of RNA polymerase to specific initiation sites and are then released. This sigma factor is the primary sigma factor during exponential growth.</text>
</comment>
<evidence type="ECO:0000256" key="7">
    <source>
        <dbReference type="SAM" id="Coils"/>
    </source>
</evidence>
<dbReference type="GO" id="GO:0016987">
    <property type="term" value="F:sigma factor activity"/>
    <property type="evidence" value="ECO:0007669"/>
    <property type="project" value="UniProtKB-UniRule"/>
</dbReference>
<evidence type="ECO:0000256" key="4">
    <source>
        <dbReference type="ARBA" id="ARBA00023125"/>
    </source>
</evidence>
<dbReference type="PANTHER" id="PTHR30603:SF60">
    <property type="entry name" value="RNA POLYMERASE SIGMA FACTOR RPOD"/>
    <property type="match status" value="1"/>
</dbReference>
<evidence type="ECO:0000313" key="11">
    <source>
        <dbReference type="Proteomes" id="UP000265916"/>
    </source>
</evidence>
<dbReference type="PANTHER" id="PTHR30603">
    <property type="entry name" value="RNA POLYMERASE SIGMA FACTOR RPO"/>
    <property type="match status" value="1"/>
</dbReference>
<dbReference type="PROSITE" id="PS00715">
    <property type="entry name" value="SIGMA70_1"/>
    <property type="match status" value="1"/>
</dbReference>
<dbReference type="Pfam" id="PF04539">
    <property type="entry name" value="Sigma70_r3"/>
    <property type="match status" value="1"/>
</dbReference>
<comment type="subunit">
    <text evidence="6">Interacts transiently with the RNA polymerase catalytic core.</text>
</comment>
<dbReference type="CDD" id="cd06171">
    <property type="entry name" value="Sigma70_r4"/>
    <property type="match status" value="1"/>
</dbReference>
<dbReference type="FunFam" id="1.10.10.10:FF:000002">
    <property type="entry name" value="RNA polymerase sigma factor SigA"/>
    <property type="match status" value="1"/>
</dbReference>
<keyword evidence="7" id="KW-0175">Coiled coil</keyword>
<comment type="subcellular location">
    <subcellularLocation>
        <location evidence="6">Cytoplasm</location>
    </subcellularLocation>
</comment>
<dbReference type="EMBL" id="NRJG01000021">
    <property type="protein sequence ID" value="RIY39986.1"/>
    <property type="molecule type" value="Genomic_DNA"/>
</dbReference>
<comment type="caution">
    <text evidence="10">The sequence shown here is derived from an EMBL/GenBank/DDBJ whole genome shotgun (WGS) entry which is preliminary data.</text>
</comment>
<name>A0A3A1YR79_9GAMM</name>
<dbReference type="InterPro" id="IPR050239">
    <property type="entry name" value="Sigma-70_RNA_pol_init_factors"/>
</dbReference>
<keyword evidence="1 6" id="KW-0963">Cytoplasm</keyword>
<comment type="similarity">
    <text evidence="6">Belongs to the sigma-70 factor family. RpoD/SigA subfamily.</text>
</comment>
<dbReference type="InterPro" id="IPR007627">
    <property type="entry name" value="RNA_pol_sigma70_r2"/>
</dbReference>
<evidence type="ECO:0000256" key="6">
    <source>
        <dbReference type="HAMAP-Rule" id="MF_00963"/>
    </source>
</evidence>
<dbReference type="Pfam" id="PF04546">
    <property type="entry name" value="Sigma70_ner"/>
    <property type="match status" value="1"/>
</dbReference>
<accession>A0A3A1YR79</accession>
<dbReference type="Pfam" id="PF04545">
    <property type="entry name" value="Sigma70_r4"/>
    <property type="match status" value="1"/>
</dbReference>
<gene>
    <name evidence="6" type="primary">rpoD</name>
    <name evidence="10" type="ORF">CKF58_01275</name>
</gene>
<feature type="region of interest" description="Sigma-70 factor domain-3" evidence="6">
    <location>
        <begin position="490"/>
        <end position="566"/>
    </location>
</feature>
<dbReference type="InterPro" id="IPR013325">
    <property type="entry name" value="RNA_pol_sigma_r2"/>
</dbReference>
<protein>
    <recommendedName>
        <fullName evidence="6">RNA polymerase sigma factor RpoD</fullName>
    </recommendedName>
    <alternativeName>
        <fullName evidence="6">Sigma-70</fullName>
    </alternativeName>
</protein>
<feature type="region of interest" description="Sigma-70 factor domain-2" evidence="6">
    <location>
        <begin position="411"/>
        <end position="481"/>
    </location>
</feature>
<feature type="short sequence motif" description="Interaction with polymerase core subunit RpoC" evidence="6">
    <location>
        <begin position="435"/>
        <end position="438"/>
    </location>
</feature>
<feature type="coiled-coil region" evidence="7">
    <location>
        <begin position="231"/>
        <end position="278"/>
    </location>
</feature>
<feature type="domain" description="RNA polymerase sigma-70" evidence="8">
    <location>
        <begin position="435"/>
        <end position="448"/>
    </location>
</feature>
<dbReference type="NCBIfam" id="TIGR02937">
    <property type="entry name" value="sigma70-ECF"/>
    <property type="match status" value="1"/>
</dbReference>
<dbReference type="InterPro" id="IPR007630">
    <property type="entry name" value="RNA_pol_sigma70_r4"/>
</dbReference>
<dbReference type="NCBIfam" id="NF004208">
    <property type="entry name" value="PRK05658.1"/>
    <property type="match status" value="1"/>
</dbReference>
<dbReference type="InterPro" id="IPR028630">
    <property type="entry name" value="Sigma70_RpoD"/>
</dbReference>
<dbReference type="InterPro" id="IPR036388">
    <property type="entry name" value="WH-like_DNA-bd_sf"/>
</dbReference>
<evidence type="ECO:0000256" key="5">
    <source>
        <dbReference type="ARBA" id="ARBA00023163"/>
    </source>
</evidence>
<dbReference type="SUPFAM" id="SSF88946">
    <property type="entry name" value="Sigma2 domain of RNA polymerase sigma factors"/>
    <property type="match status" value="1"/>
</dbReference>
<evidence type="ECO:0000259" key="8">
    <source>
        <dbReference type="PROSITE" id="PS00715"/>
    </source>
</evidence>
<feature type="domain" description="RNA polymerase sigma-70" evidence="9">
    <location>
        <begin position="604"/>
        <end position="630"/>
    </location>
</feature>
<dbReference type="Pfam" id="PF04542">
    <property type="entry name" value="Sigma70_r2"/>
    <property type="match status" value="1"/>
</dbReference>
<dbReference type="RefSeq" id="WP_119530180.1">
    <property type="nucleotide sequence ID" value="NZ_JBHSSP010000032.1"/>
</dbReference>
<dbReference type="GO" id="GO:0006352">
    <property type="term" value="P:DNA-templated transcription initiation"/>
    <property type="evidence" value="ECO:0007669"/>
    <property type="project" value="UniProtKB-UniRule"/>
</dbReference>
<keyword evidence="11" id="KW-1185">Reference proteome</keyword>
<evidence type="ECO:0000256" key="1">
    <source>
        <dbReference type="ARBA" id="ARBA00022490"/>
    </source>
</evidence>
<dbReference type="GO" id="GO:0005737">
    <property type="term" value="C:cytoplasm"/>
    <property type="evidence" value="ECO:0007669"/>
    <property type="project" value="UniProtKB-SubCell"/>
</dbReference>
<feature type="DNA-binding region" description="H-T-H motif" evidence="6">
    <location>
        <begin position="605"/>
        <end position="624"/>
    </location>
</feature>
<sequence>MRKSTKDAYYADADDQLDVFNEDLDFDFDSDDLDDTNADKLDIAKFEEDEKEIIIEIVEEGKENGYLTAANLQETFSDYSESQIEQITKYLEDQYSLRVVNDEFTEVDVMQLANDNDGKVASSGSSSASRSSDPVRIYMKEMGQIDLLSREGEVVIAKRIEEAMSEIQSVIAEYPEVLDVLFKEYETVLSTNRKLSDILNGFDDDDSNLLNDMLSYDDMDYGDGEDKAIDAKIANERINALREQQQEVLARLRSHGGLSRRKQLKDAARAEVEKLRTQFLSFKLTPNIFELMLSHVKEIYNQVSVNDKQLNKFLIDLPRAKRQTREYLVKQFASPNVDWFHNLYTNDSLTLVKKDQEWARRIKNYRDKVFETLESYHQIEMTHQLDIESIRDLYSRIQTGYEKARKAKIEMVEANLRLVISIAKKYTNRGLHLLDLIQEGNIGLMKAVDKFEYKRGYKFSTYATWWIRQAITRAIADQARTIRIPVHMIETINKLNRVSRELVQKLGREPTIEELAKEMNTSEDKVRKVQKISKEPISMENPVGDDEDTSLGDFIEDTSVANPLEIALQQNLREAVDQLLLTLNERERTVIQMRLGIGMPREYTLEEVGKQFNVTRERIRQIEAKALKKLRNTSRNDNLQALMEDFESYTN</sequence>
<dbReference type="Proteomes" id="UP000265916">
    <property type="component" value="Unassembled WGS sequence"/>
</dbReference>
<dbReference type="NCBIfam" id="TIGR02393">
    <property type="entry name" value="RpoD_Cterm"/>
    <property type="match status" value="1"/>
</dbReference>
<dbReference type="HAMAP" id="MF_00963">
    <property type="entry name" value="Sigma70_RpoD_SigA"/>
    <property type="match status" value="1"/>
</dbReference>
<dbReference type="AlphaFoldDB" id="A0A3A1YR79"/>
<evidence type="ECO:0000313" key="10">
    <source>
        <dbReference type="EMBL" id="RIY39986.1"/>
    </source>
</evidence>
<reference evidence="10 11" key="1">
    <citation type="submission" date="2017-08" db="EMBL/GenBank/DDBJ databases">
        <title>Reclassification of Bisgaard taxon 37 and 44.</title>
        <authorList>
            <person name="Christensen H."/>
        </authorList>
    </citation>
    <scope>NUCLEOTIDE SEQUENCE [LARGE SCALE GENOMIC DNA]</scope>
    <source>
        <strain evidence="10 11">111</strain>
    </source>
</reference>
<dbReference type="PROSITE" id="PS00716">
    <property type="entry name" value="SIGMA70_2"/>
    <property type="match status" value="1"/>
</dbReference>
<organism evidence="10 11">
    <name type="scientific">Psittacicella hinzii</name>
    <dbReference type="NCBI Taxonomy" id="2028575"/>
    <lineage>
        <taxon>Bacteria</taxon>
        <taxon>Pseudomonadati</taxon>
        <taxon>Pseudomonadota</taxon>
        <taxon>Gammaproteobacteria</taxon>
        <taxon>Pasteurellales</taxon>
        <taxon>Psittacicellaceae</taxon>
        <taxon>Psittacicella</taxon>
    </lineage>
</organism>
<evidence type="ECO:0000259" key="9">
    <source>
        <dbReference type="PROSITE" id="PS00716"/>
    </source>
</evidence>
<dbReference type="Pfam" id="PF00140">
    <property type="entry name" value="Sigma70_r1_2"/>
    <property type="match status" value="1"/>
</dbReference>
<dbReference type="InterPro" id="IPR013324">
    <property type="entry name" value="RNA_pol_sigma_r3/r4-like"/>
</dbReference>
<dbReference type="InterPro" id="IPR009042">
    <property type="entry name" value="RNA_pol_sigma70_r1_2"/>
</dbReference>
<feature type="region of interest" description="Sigma-70 factor domain-4" evidence="6">
    <location>
        <begin position="579"/>
        <end position="632"/>
    </location>
</feature>
<dbReference type="PRINTS" id="PR00046">
    <property type="entry name" value="SIGMA70FCT"/>
</dbReference>
<dbReference type="InterPro" id="IPR012760">
    <property type="entry name" value="RNA_pol_sigma_RpoD_C"/>
</dbReference>
<keyword evidence="4 6" id="KW-0238">DNA-binding</keyword>
<dbReference type="SUPFAM" id="SSF88659">
    <property type="entry name" value="Sigma3 and sigma4 domains of RNA polymerase sigma factors"/>
    <property type="match status" value="2"/>
</dbReference>
<keyword evidence="2 6" id="KW-0805">Transcription regulation</keyword>
<dbReference type="OrthoDB" id="9809557at2"/>
<dbReference type="GO" id="GO:0003677">
    <property type="term" value="F:DNA binding"/>
    <property type="evidence" value="ECO:0007669"/>
    <property type="project" value="UniProtKB-UniRule"/>
</dbReference>
<evidence type="ECO:0000256" key="2">
    <source>
        <dbReference type="ARBA" id="ARBA00023015"/>
    </source>
</evidence>
<dbReference type="Gene3D" id="1.10.601.10">
    <property type="entry name" value="RNA Polymerase Primary Sigma Factor"/>
    <property type="match status" value="1"/>
</dbReference>
<proteinExistence type="inferred from homology"/>
<dbReference type="InterPro" id="IPR014284">
    <property type="entry name" value="RNA_pol_sigma-70_dom"/>
</dbReference>
<dbReference type="Gene3D" id="1.10.10.10">
    <property type="entry name" value="Winged helix-like DNA-binding domain superfamily/Winged helix DNA-binding domain"/>
    <property type="match status" value="2"/>
</dbReference>
<dbReference type="InterPro" id="IPR007631">
    <property type="entry name" value="RNA_pol_sigma_70_non-ess"/>
</dbReference>